<dbReference type="EMBL" id="CM040458">
    <property type="protein sequence ID" value="MCI4378434.1"/>
    <property type="molecule type" value="Genomic_DNA"/>
</dbReference>
<evidence type="ECO:0000313" key="1">
    <source>
        <dbReference type="EMBL" id="MCI4378434.1"/>
    </source>
</evidence>
<keyword evidence="2" id="KW-1185">Reference proteome</keyword>
<dbReference type="Proteomes" id="UP000829447">
    <property type="component" value="Linkage Group LG5"/>
</dbReference>
<sequence length="671" mass="73384">CVLLQCGVFFETERKEKGGTEQHISIRKKQHVGASSADKPRALAASSVPLTKHIAITLSPYISFFFSSFFCFRSMEAAVMKLHAMADVNGNSTVMDAELEVKKLQELVRKLERQNEQLRTRAANNYTHSGHLFPHQSCAGNPASGHVYSGNHCLAAQPTQLEVHNREEQYACFHAQSPSDAESLLLDELEILDLFSLLNIDPESEDSWLYVSPKAKLFPRSPLSPLQWCRHVFDNPGPEVESAKRSLCYRLDQAKRWRGALSGSSSSLSYRPVDGLTFLSTSVKSLTKPALTEQTVPSPQSSHCSLQSPLIGRSCGGLAERSPSFLYHTATHNYSRPHAAVSPQSSVNSELSISELDDDSVSMDYKLQDMTDVQVMARLQEESLRQEYATTSATGARRSSSFSVHSGLRRPERSDMRMEEDEEDFDDLPPPQPRLFRTGSMQRSVSHSHNLSSLREPRRCSSSSIQYLSSPSSSTASYTSTETQGYRTSTDMLRKSMPNLIRAPSMLSVPSVTSIAAPASHTTFSSFQSSPSSLRNSQSFDSSSGLARLQSAIPSPGQLQQRVQSIGTFSTATRQPVKATAYVSPTIQGPITMPSSVSLNSLSSNSVSKPSKASTPSSTSRSALPRPASFIGTSGTTRSKIAQPARSLLTPPKSMASLSALRDASWRDGCY</sequence>
<reference evidence="1 2" key="1">
    <citation type="journal article" date="2022" name="bioRxiv">
        <title>An ancient truncated duplication of the anti-Mullerian hormone receptor type 2 gene is a potential conserved master sex determinant in the Pangasiidae catfish family.</title>
        <authorList>
            <person name="Wen M."/>
            <person name="Pan Q."/>
            <person name="Jouanno E."/>
            <person name="Montfort J."/>
            <person name="Zahm M."/>
            <person name="Cabau C."/>
            <person name="Klopp C."/>
            <person name="Iampietro C."/>
            <person name="Roques C."/>
            <person name="Bouchez O."/>
            <person name="Castinel A."/>
            <person name="Donnadieu C."/>
            <person name="Parrinello H."/>
            <person name="Poncet C."/>
            <person name="Belmonte E."/>
            <person name="Gautier V."/>
            <person name="Avarre J.-C."/>
            <person name="Dugue R."/>
            <person name="Gustiano R."/>
            <person name="Ha T.T.T."/>
            <person name="Campet M."/>
            <person name="Sriphairoj K."/>
            <person name="Ribolli J."/>
            <person name="de Almeida F.L."/>
            <person name="Desvignes T."/>
            <person name="Postlethwait J.H."/>
            <person name="Bucao C.F."/>
            <person name="Robinson-Rechavi M."/>
            <person name="Bobe J."/>
            <person name="Herpin A."/>
            <person name="Guiguen Y."/>
        </authorList>
    </citation>
    <scope>NUCLEOTIDE SEQUENCE [LARGE SCALE GENOMIC DNA]</scope>
    <source>
        <strain evidence="1">YG-Dec2019</strain>
    </source>
</reference>
<evidence type="ECO:0000313" key="2">
    <source>
        <dbReference type="Proteomes" id="UP000829447"/>
    </source>
</evidence>
<name>A0ACC5WHD0_PANGG</name>
<proteinExistence type="predicted"/>
<organism evidence="1 2">
    <name type="scientific">Pangasianodon gigas</name>
    <name type="common">Mekong giant catfish</name>
    <name type="synonym">Pangasius gigas</name>
    <dbReference type="NCBI Taxonomy" id="30993"/>
    <lineage>
        <taxon>Eukaryota</taxon>
        <taxon>Metazoa</taxon>
        <taxon>Chordata</taxon>
        <taxon>Craniata</taxon>
        <taxon>Vertebrata</taxon>
        <taxon>Euteleostomi</taxon>
        <taxon>Actinopterygii</taxon>
        <taxon>Neopterygii</taxon>
        <taxon>Teleostei</taxon>
        <taxon>Ostariophysi</taxon>
        <taxon>Siluriformes</taxon>
        <taxon>Pangasiidae</taxon>
        <taxon>Pangasianodon</taxon>
    </lineage>
</organism>
<comment type="caution">
    <text evidence="1">The sequence shown here is derived from an EMBL/GenBank/DDBJ whole genome shotgun (WGS) entry which is preliminary data.</text>
</comment>
<accession>A0ACC5WHD0</accession>
<protein>
    <submittedName>
        <fullName evidence="1">Uncharacterized protein</fullName>
    </submittedName>
</protein>
<gene>
    <name evidence="1" type="ORF">PGIGA_G00215870</name>
</gene>
<feature type="non-terminal residue" evidence="1">
    <location>
        <position position="1"/>
    </location>
</feature>